<evidence type="ECO:0000313" key="9">
    <source>
        <dbReference type="Proteomes" id="UP000288216"/>
    </source>
</evidence>
<evidence type="ECO:0000256" key="4">
    <source>
        <dbReference type="ARBA" id="ARBA00023053"/>
    </source>
</evidence>
<evidence type="ECO:0000256" key="2">
    <source>
        <dbReference type="ARBA" id="ARBA00022448"/>
    </source>
</evidence>
<comment type="subcellular location">
    <subcellularLocation>
        <location evidence="1">Cell membrane</location>
        <topology evidence="1">Multi-pass membrane protein</topology>
    </subcellularLocation>
</comment>
<evidence type="ECO:0008006" key="10">
    <source>
        <dbReference type="Google" id="ProtNLM"/>
    </source>
</evidence>
<dbReference type="Gene3D" id="1.20.1730.10">
    <property type="entry name" value="Sodium/glucose cotransporter"/>
    <property type="match status" value="1"/>
</dbReference>
<accession>A0A401QFL3</accession>
<dbReference type="OMA" id="DICECCT"/>
<organism evidence="8 9">
    <name type="scientific">Scyliorhinus torazame</name>
    <name type="common">Cloudy catshark</name>
    <name type="synonym">Catulus torazame</name>
    <dbReference type="NCBI Taxonomy" id="75743"/>
    <lineage>
        <taxon>Eukaryota</taxon>
        <taxon>Metazoa</taxon>
        <taxon>Chordata</taxon>
        <taxon>Craniata</taxon>
        <taxon>Vertebrata</taxon>
        <taxon>Chondrichthyes</taxon>
        <taxon>Elasmobranchii</taxon>
        <taxon>Galeomorphii</taxon>
        <taxon>Galeoidea</taxon>
        <taxon>Carcharhiniformes</taxon>
        <taxon>Scyliorhinidae</taxon>
        <taxon>Scyliorhinus</taxon>
    </lineage>
</organism>
<evidence type="ECO:0000256" key="6">
    <source>
        <dbReference type="ARBA" id="ARBA00023201"/>
    </source>
</evidence>
<feature type="non-terminal residue" evidence="8">
    <location>
        <position position="93"/>
    </location>
</feature>
<dbReference type="PANTHER" id="PTHR42985">
    <property type="entry name" value="SODIUM-COUPLED MONOCARBOXYLATE TRANSPORTER"/>
    <property type="match status" value="1"/>
</dbReference>
<evidence type="ECO:0000256" key="5">
    <source>
        <dbReference type="ARBA" id="ARBA00023065"/>
    </source>
</evidence>
<keyword evidence="9" id="KW-1185">Reference proteome</keyword>
<dbReference type="GO" id="GO:0015293">
    <property type="term" value="F:symporter activity"/>
    <property type="evidence" value="ECO:0007669"/>
    <property type="project" value="TreeGrafter"/>
</dbReference>
<evidence type="ECO:0000256" key="1">
    <source>
        <dbReference type="ARBA" id="ARBA00004651"/>
    </source>
</evidence>
<dbReference type="OrthoDB" id="6132759at2759"/>
<reference evidence="8 9" key="1">
    <citation type="journal article" date="2018" name="Nat. Ecol. Evol.">
        <title>Shark genomes provide insights into elasmobranch evolution and the origin of vertebrates.</title>
        <authorList>
            <person name="Hara Y"/>
            <person name="Yamaguchi K"/>
            <person name="Onimaru K"/>
            <person name="Kadota M"/>
            <person name="Koyanagi M"/>
            <person name="Keeley SD"/>
            <person name="Tatsumi K"/>
            <person name="Tanaka K"/>
            <person name="Motone F"/>
            <person name="Kageyama Y"/>
            <person name="Nozu R"/>
            <person name="Adachi N"/>
            <person name="Nishimura O"/>
            <person name="Nakagawa R"/>
            <person name="Tanegashima C"/>
            <person name="Kiyatake I"/>
            <person name="Matsumoto R"/>
            <person name="Murakumo K"/>
            <person name="Nishida K"/>
            <person name="Terakita A"/>
            <person name="Kuratani S"/>
            <person name="Sato K"/>
            <person name="Hyodo S Kuraku.S."/>
        </authorList>
    </citation>
    <scope>NUCLEOTIDE SEQUENCE [LARGE SCALE GENOMIC DNA]</scope>
</reference>
<dbReference type="Proteomes" id="UP000288216">
    <property type="component" value="Unassembled WGS sequence"/>
</dbReference>
<keyword evidence="7" id="KW-0472">Membrane</keyword>
<evidence type="ECO:0000256" key="7">
    <source>
        <dbReference type="SAM" id="Phobius"/>
    </source>
</evidence>
<keyword evidence="6" id="KW-0739">Sodium transport</keyword>
<dbReference type="AlphaFoldDB" id="A0A401QFL3"/>
<keyword evidence="2" id="KW-0813">Transport</keyword>
<dbReference type="GO" id="GO:0005886">
    <property type="term" value="C:plasma membrane"/>
    <property type="evidence" value="ECO:0007669"/>
    <property type="project" value="UniProtKB-SubCell"/>
</dbReference>
<dbReference type="PANTHER" id="PTHR42985:SF11">
    <property type="entry name" value="SODIUM_IODIDE COTRANSPORTER"/>
    <property type="match status" value="1"/>
</dbReference>
<evidence type="ECO:0000313" key="8">
    <source>
        <dbReference type="EMBL" id="GCB84107.1"/>
    </source>
</evidence>
<keyword evidence="7" id="KW-1133">Transmembrane helix</keyword>
<keyword evidence="4" id="KW-0915">Sodium</keyword>
<keyword evidence="5" id="KW-0406">Ion transport</keyword>
<sequence>MKNTSSVERFGCLTLLVFVYRAIFVNQLGLWMIVTSAATCGIIMFALYRGCDPVKAGHVSAPDQMMPYMVLDIFQRYPGVPGLFLSAAFSGTL</sequence>
<keyword evidence="7" id="KW-0812">Transmembrane</keyword>
<dbReference type="InterPro" id="IPR038377">
    <property type="entry name" value="Na/Glc_symporter_sf"/>
</dbReference>
<protein>
    <recommendedName>
        <fullName evidence="10">Amino acid transporter transmembrane domain-containing protein</fullName>
    </recommendedName>
</protein>
<feature type="transmembrane region" description="Helical" evidence="7">
    <location>
        <begin position="30"/>
        <end position="48"/>
    </location>
</feature>
<feature type="transmembrane region" description="Helical" evidence="7">
    <location>
        <begin position="7"/>
        <end position="24"/>
    </location>
</feature>
<proteinExistence type="predicted"/>
<dbReference type="STRING" id="75743.A0A401QFL3"/>
<gene>
    <name evidence="8" type="ORF">scyTo_0024732</name>
</gene>
<dbReference type="GO" id="GO:1904200">
    <property type="term" value="P:iodide transmembrane transport"/>
    <property type="evidence" value="ECO:0007669"/>
    <property type="project" value="TreeGrafter"/>
</dbReference>
<dbReference type="GO" id="GO:0070062">
    <property type="term" value="C:extracellular exosome"/>
    <property type="evidence" value="ECO:0007669"/>
    <property type="project" value="TreeGrafter"/>
</dbReference>
<name>A0A401QFL3_SCYTO</name>
<dbReference type="EMBL" id="BFAA01054525">
    <property type="protein sequence ID" value="GCB84107.1"/>
    <property type="molecule type" value="Genomic_DNA"/>
</dbReference>
<dbReference type="InterPro" id="IPR051163">
    <property type="entry name" value="Sodium:Solute_Symporter_SSF"/>
</dbReference>
<evidence type="ECO:0000256" key="3">
    <source>
        <dbReference type="ARBA" id="ARBA00022475"/>
    </source>
</evidence>
<comment type="caution">
    <text evidence="8">The sequence shown here is derived from an EMBL/GenBank/DDBJ whole genome shotgun (WGS) entry which is preliminary data.</text>
</comment>
<dbReference type="GO" id="GO:0006814">
    <property type="term" value="P:sodium ion transport"/>
    <property type="evidence" value="ECO:0007669"/>
    <property type="project" value="UniProtKB-KW"/>
</dbReference>
<keyword evidence="3" id="KW-1003">Cell membrane</keyword>